<keyword evidence="2" id="KW-0040">ANK repeat</keyword>
<gene>
    <name evidence="3" type="ORF">METZ01_LOCUS250652</name>
</gene>
<dbReference type="InterPro" id="IPR036770">
    <property type="entry name" value="Ankyrin_rpt-contain_sf"/>
</dbReference>
<dbReference type="PANTHER" id="PTHR24171">
    <property type="entry name" value="ANKYRIN REPEAT DOMAIN-CONTAINING PROTEIN 39-RELATED"/>
    <property type="match status" value="1"/>
</dbReference>
<reference evidence="3" key="1">
    <citation type="submission" date="2018-05" db="EMBL/GenBank/DDBJ databases">
        <authorList>
            <person name="Lanie J.A."/>
            <person name="Ng W.-L."/>
            <person name="Kazmierczak K.M."/>
            <person name="Andrzejewski T.M."/>
            <person name="Davidsen T.M."/>
            <person name="Wayne K.J."/>
            <person name="Tettelin H."/>
            <person name="Glass J.I."/>
            <person name="Rusch D."/>
            <person name="Podicherti R."/>
            <person name="Tsui H.-C.T."/>
            <person name="Winkler M.E."/>
        </authorList>
    </citation>
    <scope>NUCLEOTIDE SEQUENCE</scope>
</reference>
<dbReference type="Pfam" id="PF12796">
    <property type="entry name" value="Ank_2"/>
    <property type="match status" value="1"/>
</dbReference>
<dbReference type="AlphaFoldDB" id="A0A382IE33"/>
<accession>A0A382IE33</accession>
<evidence type="ECO:0000256" key="2">
    <source>
        <dbReference type="ARBA" id="ARBA00023043"/>
    </source>
</evidence>
<sequence>STPNISIHDAAAKGNIDAVKHHLATGADVNAKGYRGFTLLHYAARNGHKEIVELLIAEGADVNVKILSGPSIGNTPLDLAASKMDNFLPKDKAAKKEIAELLRKHGGKTAEELKAEGK</sequence>
<dbReference type="SMART" id="SM00248">
    <property type="entry name" value="ANK"/>
    <property type="match status" value="3"/>
</dbReference>
<name>A0A382IE33_9ZZZZ</name>
<keyword evidence="1" id="KW-0677">Repeat</keyword>
<feature type="non-terminal residue" evidence="3">
    <location>
        <position position="1"/>
    </location>
</feature>
<dbReference type="EMBL" id="UINC01066766">
    <property type="protein sequence ID" value="SVB97798.1"/>
    <property type="molecule type" value="Genomic_DNA"/>
</dbReference>
<dbReference type="SUPFAM" id="SSF48403">
    <property type="entry name" value="Ankyrin repeat"/>
    <property type="match status" value="1"/>
</dbReference>
<protein>
    <submittedName>
        <fullName evidence="3">Uncharacterized protein</fullName>
    </submittedName>
</protein>
<evidence type="ECO:0000313" key="3">
    <source>
        <dbReference type="EMBL" id="SVB97798.1"/>
    </source>
</evidence>
<dbReference type="PROSITE" id="PS50088">
    <property type="entry name" value="ANK_REPEAT"/>
    <property type="match status" value="2"/>
</dbReference>
<organism evidence="3">
    <name type="scientific">marine metagenome</name>
    <dbReference type="NCBI Taxonomy" id="408172"/>
    <lineage>
        <taxon>unclassified sequences</taxon>
        <taxon>metagenomes</taxon>
        <taxon>ecological metagenomes</taxon>
    </lineage>
</organism>
<evidence type="ECO:0000256" key="1">
    <source>
        <dbReference type="ARBA" id="ARBA00022737"/>
    </source>
</evidence>
<proteinExistence type="predicted"/>
<dbReference type="InterPro" id="IPR002110">
    <property type="entry name" value="Ankyrin_rpt"/>
</dbReference>
<dbReference type="Gene3D" id="1.25.40.20">
    <property type="entry name" value="Ankyrin repeat-containing domain"/>
    <property type="match status" value="1"/>
</dbReference>
<dbReference type="PRINTS" id="PR01415">
    <property type="entry name" value="ANKYRIN"/>
</dbReference>
<dbReference type="PROSITE" id="PS50297">
    <property type="entry name" value="ANK_REP_REGION"/>
    <property type="match status" value="1"/>
</dbReference>